<evidence type="ECO:0000313" key="2">
    <source>
        <dbReference type="Proteomes" id="UP000828390"/>
    </source>
</evidence>
<keyword evidence="2" id="KW-1185">Reference proteome</keyword>
<gene>
    <name evidence="1" type="ORF">DPMN_066601</name>
</gene>
<organism evidence="1 2">
    <name type="scientific">Dreissena polymorpha</name>
    <name type="common">Zebra mussel</name>
    <name type="synonym">Mytilus polymorpha</name>
    <dbReference type="NCBI Taxonomy" id="45954"/>
    <lineage>
        <taxon>Eukaryota</taxon>
        <taxon>Metazoa</taxon>
        <taxon>Spiralia</taxon>
        <taxon>Lophotrochozoa</taxon>
        <taxon>Mollusca</taxon>
        <taxon>Bivalvia</taxon>
        <taxon>Autobranchia</taxon>
        <taxon>Heteroconchia</taxon>
        <taxon>Euheterodonta</taxon>
        <taxon>Imparidentia</taxon>
        <taxon>Neoheterodontei</taxon>
        <taxon>Myida</taxon>
        <taxon>Dreissenoidea</taxon>
        <taxon>Dreissenidae</taxon>
        <taxon>Dreissena</taxon>
    </lineage>
</organism>
<dbReference type="EMBL" id="JAIWYP010000014">
    <property type="protein sequence ID" value="KAH3707203.1"/>
    <property type="molecule type" value="Genomic_DNA"/>
</dbReference>
<reference evidence="1" key="2">
    <citation type="submission" date="2020-11" db="EMBL/GenBank/DDBJ databases">
        <authorList>
            <person name="McCartney M.A."/>
            <person name="Auch B."/>
            <person name="Kono T."/>
            <person name="Mallez S."/>
            <person name="Becker A."/>
            <person name="Gohl D.M."/>
            <person name="Silverstein K.A.T."/>
            <person name="Koren S."/>
            <person name="Bechman K.B."/>
            <person name="Herman A."/>
            <person name="Abrahante J.E."/>
            <person name="Garbe J."/>
        </authorList>
    </citation>
    <scope>NUCLEOTIDE SEQUENCE</scope>
    <source>
        <strain evidence="1">Duluth1</strain>
        <tissue evidence="1">Whole animal</tissue>
    </source>
</reference>
<evidence type="ECO:0000313" key="1">
    <source>
        <dbReference type="EMBL" id="KAH3707203.1"/>
    </source>
</evidence>
<protein>
    <submittedName>
        <fullName evidence="1">Uncharacterized protein</fullName>
    </submittedName>
</protein>
<reference evidence="1" key="1">
    <citation type="journal article" date="2019" name="bioRxiv">
        <title>The Genome of the Zebra Mussel, Dreissena polymorpha: A Resource for Invasive Species Research.</title>
        <authorList>
            <person name="McCartney M.A."/>
            <person name="Auch B."/>
            <person name="Kono T."/>
            <person name="Mallez S."/>
            <person name="Zhang Y."/>
            <person name="Obille A."/>
            <person name="Becker A."/>
            <person name="Abrahante J.E."/>
            <person name="Garbe J."/>
            <person name="Badalamenti J.P."/>
            <person name="Herman A."/>
            <person name="Mangelson H."/>
            <person name="Liachko I."/>
            <person name="Sullivan S."/>
            <person name="Sone E.D."/>
            <person name="Koren S."/>
            <person name="Silverstein K.A.T."/>
            <person name="Beckman K.B."/>
            <person name="Gohl D.M."/>
        </authorList>
    </citation>
    <scope>NUCLEOTIDE SEQUENCE</scope>
    <source>
        <strain evidence="1">Duluth1</strain>
        <tissue evidence="1">Whole animal</tissue>
    </source>
</reference>
<proteinExistence type="predicted"/>
<comment type="caution">
    <text evidence="1">The sequence shown here is derived from an EMBL/GenBank/DDBJ whole genome shotgun (WGS) entry which is preliminary data.</text>
</comment>
<dbReference type="Proteomes" id="UP000828390">
    <property type="component" value="Unassembled WGS sequence"/>
</dbReference>
<accession>A0A9D3YUC0</accession>
<sequence length="54" mass="6444">MTRLVIRIEPLLQDILAKCIYYLFSLLNQLRMDVVHSRRFLCCQTAHCLTHHCI</sequence>
<name>A0A9D3YUC0_DREPO</name>
<dbReference type="AlphaFoldDB" id="A0A9D3YUC0"/>